<feature type="transmembrane region" description="Helical" evidence="7">
    <location>
        <begin position="303"/>
        <end position="321"/>
    </location>
</feature>
<dbReference type="OrthoDB" id="5393513at2"/>
<feature type="transmembrane region" description="Helical" evidence="7">
    <location>
        <begin position="333"/>
        <end position="354"/>
    </location>
</feature>
<evidence type="ECO:0008006" key="10">
    <source>
        <dbReference type="Google" id="ProtNLM"/>
    </source>
</evidence>
<accession>B6WXI3</accession>
<dbReference type="PANTHER" id="PTHR30106">
    <property type="entry name" value="INNER MEMBRANE PROTEIN YEIH-RELATED"/>
    <property type="match status" value="1"/>
</dbReference>
<dbReference type="HOGENOM" id="CLU_033541_1_0_7"/>
<evidence type="ECO:0000256" key="4">
    <source>
        <dbReference type="ARBA" id="ARBA00022692"/>
    </source>
</evidence>
<evidence type="ECO:0000256" key="7">
    <source>
        <dbReference type="SAM" id="Phobius"/>
    </source>
</evidence>
<name>B6WXI3_9BACT</name>
<organism evidence="8 9">
    <name type="scientific">Desulfovibrio piger ATCC 29098</name>
    <dbReference type="NCBI Taxonomy" id="411464"/>
    <lineage>
        <taxon>Bacteria</taxon>
        <taxon>Pseudomonadati</taxon>
        <taxon>Thermodesulfobacteriota</taxon>
        <taxon>Desulfovibrionia</taxon>
        <taxon>Desulfovibrionales</taxon>
        <taxon>Desulfovibrionaceae</taxon>
        <taxon>Desulfovibrio</taxon>
    </lineage>
</organism>
<keyword evidence="5 7" id="KW-1133">Transmembrane helix</keyword>
<keyword evidence="3" id="KW-1003">Cell membrane</keyword>
<dbReference type="RefSeq" id="WP_006008751.1">
    <property type="nucleotide sequence ID" value="NZ_DS996360.1"/>
</dbReference>
<feature type="transmembrane region" description="Helical" evidence="7">
    <location>
        <begin position="273"/>
        <end position="291"/>
    </location>
</feature>
<feature type="transmembrane region" description="Helical" evidence="7">
    <location>
        <begin position="232"/>
        <end position="252"/>
    </location>
</feature>
<dbReference type="eggNOG" id="COG2855">
    <property type="taxonomic scope" value="Bacteria"/>
</dbReference>
<feature type="transmembrane region" description="Helical" evidence="7">
    <location>
        <begin position="108"/>
        <end position="126"/>
    </location>
</feature>
<comment type="caution">
    <text evidence="8">The sequence shown here is derived from an EMBL/GenBank/DDBJ whole genome shotgun (WGS) entry which is preliminary data.</text>
</comment>
<dbReference type="Proteomes" id="UP000003676">
    <property type="component" value="Unassembled WGS sequence"/>
</dbReference>
<dbReference type="PANTHER" id="PTHR30106:SF2">
    <property type="entry name" value="UPF0324 INNER MEMBRANE PROTEIN YEIH"/>
    <property type="match status" value="1"/>
</dbReference>
<gene>
    <name evidence="8" type="ORF">DESPIG_02810</name>
</gene>
<feature type="transmembrane region" description="Helical" evidence="7">
    <location>
        <begin position="199"/>
        <end position="220"/>
    </location>
</feature>
<dbReference type="EMBL" id="ABXU01000082">
    <property type="protein sequence ID" value="EEB32292.1"/>
    <property type="molecule type" value="Genomic_DNA"/>
</dbReference>
<feature type="transmembrane region" description="Helical" evidence="7">
    <location>
        <begin position="166"/>
        <end position="187"/>
    </location>
</feature>
<dbReference type="GeneID" id="83730798"/>
<feature type="transmembrane region" description="Helical" evidence="7">
    <location>
        <begin position="55"/>
        <end position="74"/>
    </location>
</feature>
<evidence type="ECO:0000256" key="2">
    <source>
        <dbReference type="ARBA" id="ARBA00007977"/>
    </source>
</evidence>
<feature type="transmembrane region" description="Helical" evidence="7">
    <location>
        <begin position="16"/>
        <end position="35"/>
    </location>
</feature>
<dbReference type="STRING" id="901.DESPIGER_1633"/>
<reference evidence="8 9" key="2">
    <citation type="submission" date="2008-10" db="EMBL/GenBank/DDBJ databases">
        <authorList>
            <person name="Fulton L."/>
            <person name="Clifton S."/>
            <person name="Fulton B."/>
            <person name="Xu J."/>
            <person name="Minx P."/>
            <person name="Pepin K.H."/>
            <person name="Johnson M."/>
            <person name="Bhonagiri V."/>
            <person name="Nash W.E."/>
            <person name="Mardis E.R."/>
            <person name="Wilson R.K."/>
        </authorList>
    </citation>
    <scope>NUCLEOTIDE SEQUENCE [LARGE SCALE GENOMIC DNA]</scope>
    <source>
        <strain evidence="8 9">ATCC 29098</strain>
    </source>
</reference>
<evidence type="ECO:0000256" key="5">
    <source>
        <dbReference type="ARBA" id="ARBA00022989"/>
    </source>
</evidence>
<feature type="transmembrane region" description="Helical" evidence="7">
    <location>
        <begin position="138"/>
        <end position="160"/>
    </location>
</feature>
<comment type="subcellular location">
    <subcellularLocation>
        <location evidence="1">Cell membrane</location>
        <topology evidence="1">Multi-pass membrane protein</topology>
    </subcellularLocation>
</comment>
<dbReference type="AlphaFoldDB" id="B6WXI3"/>
<dbReference type="Pfam" id="PF03601">
    <property type="entry name" value="Cons_hypoth698"/>
    <property type="match status" value="1"/>
</dbReference>
<sequence length="355" mass="37579">MASCERPEPSFVRKSLSALPGILLLTGVAVFSWFITPRLIALHPFMKSLNLSDFIVAIILGMLICNTVGVPAVFRDGLRFSTTLTKTGIVVMGCKYSFAGLIKTGSEAIIIISVFLFTSAIILMWLSRRLSMSPSLGACLAAGLSICGVSACVAIAPAVRAKNEDIAYTIAVVLMFGLLALFVFPFIGHWLDLSPNQFGAFAGVGIVNSAQVLAAGFAFSNDAGIVAGVYNIGRVICLPLVVLMLAIMVAAEDAKVHSQLANTSKMRIILDKFPVFVLGFLAVVLLNTFGFMSKEEAKMAGTFMNWCFLLGFSSIGLTTHLSDIKAAGLSGALIGFCVASVKAGLALLVVLCFLQ</sequence>
<comment type="similarity">
    <text evidence="2">Belongs to the UPF0324 family.</text>
</comment>
<dbReference type="GO" id="GO:0005886">
    <property type="term" value="C:plasma membrane"/>
    <property type="evidence" value="ECO:0007669"/>
    <property type="project" value="UniProtKB-SubCell"/>
</dbReference>
<proteinExistence type="inferred from homology"/>
<evidence type="ECO:0000256" key="6">
    <source>
        <dbReference type="ARBA" id="ARBA00023136"/>
    </source>
</evidence>
<evidence type="ECO:0000313" key="9">
    <source>
        <dbReference type="Proteomes" id="UP000003676"/>
    </source>
</evidence>
<protein>
    <recommendedName>
        <fullName evidence="10">Sulfate exporter family transporter</fullName>
    </recommendedName>
</protein>
<reference evidence="8 9" key="1">
    <citation type="submission" date="2008-10" db="EMBL/GenBank/DDBJ databases">
        <title>Draft genome sequence of Desulvovibrio piger (ATCC 29098).</title>
        <authorList>
            <person name="Sudarsanam P."/>
            <person name="Ley R."/>
            <person name="Guruge J."/>
            <person name="Turnbaugh P.J."/>
            <person name="Mahowald M."/>
            <person name="Liep D."/>
            <person name="Gordon J."/>
        </authorList>
    </citation>
    <scope>NUCLEOTIDE SEQUENCE [LARGE SCALE GENOMIC DNA]</scope>
    <source>
        <strain evidence="8 9">ATCC 29098</strain>
    </source>
</reference>
<evidence type="ECO:0000256" key="3">
    <source>
        <dbReference type="ARBA" id="ARBA00022475"/>
    </source>
</evidence>
<keyword evidence="4 7" id="KW-0812">Transmembrane</keyword>
<evidence type="ECO:0000313" key="8">
    <source>
        <dbReference type="EMBL" id="EEB32292.1"/>
    </source>
</evidence>
<keyword evidence="6 7" id="KW-0472">Membrane</keyword>
<dbReference type="InterPro" id="IPR018383">
    <property type="entry name" value="UPF0324_pro"/>
</dbReference>
<evidence type="ECO:0000256" key="1">
    <source>
        <dbReference type="ARBA" id="ARBA00004651"/>
    </source>
</evidence>